<feature type="domain" description="Calcineurin-like phosphoesterase" evidence="1">
    <location>
        <begin position="42"/>
        <end position="243"/>
    </location>
</feature>
<evidence type="ECO:0000259" key="1">
    <source>
        <dbReference type="Pfam" id="PF00149"/>
    </source>
</evidence>
<sequence length="296" mass="33203">MWEESSRVRLGRRAFLKSGTLVLLAASLKSRPSLADVQASRLRIGLLTDLHYADKPPAGTRHYRETLGKLAEAARQFQQDQPAFLVELGDFVDAADSVAVEQTYLKTVNREFATICRDRHYVLGNHCVETLTKDEFLGVVEREQSYYSFDRGGIHFVVLDSCFRGDGQPYGRKNSHWTDANVPAAELSWLEADLKGTDKQVVVFAHQRLDVSNNHSVKNNGDVRRILESSGRVLAVFQGHSHQNDLQELNGIHYVTLVAMVEGSGAENNGYSLLEIEANGTLHLTGFRRQKSYKWG</sequence>
<name>A0A7C2K3A8_9PLAN</name>
<dbReference type="EMBL" id="DSOK01000458">
    <property type="protein sequence ID" value="HEN17103.1"/>
    <property type="molecule type" value="Genomic_DNA"/>
</dbReference>
<evidence type="ECO:0000313" key="2">
    <source>
        <dbReference type="EMBL" id="HEN17103.1"/>
    </source>
</evidence>
<protein>
    <submittedName>
        <fullName evidence="2">Alkaline phosphatase</fullName>
    </submittedName>
</protein>
<dbReference type="AlphaFoldDB" id="A0A7C2K3A8"/>
<dbReference type="PANTHER" id="PTHR16509:SF1">
    <property type="entry name" value="MANGANESE-DEPENDENT ADP-RIBOSE_CDP-ALCOHOL DIPHOSPHATASE"/>
    <property type="match status" value="1"/>
</dbReference>
<comment type="caution">
    <text evidence="2">The sequence shown here is derived from an EMBL/GenBank/DDBJ whole genome shotgun (WGS) entry which is preliminary data.</text>
</comment>
<dbReference type="Pfam" id="PF00149">
    <property type="entry name" value="Metallophos"/>
    <property type="match status" value="1"/>
</dbReference>
<organism evidence="2">
    <name type="scientific">Schlesneria paludicola</name>
    <dbReference type="NCBI Taxonomy" id="360056"/>
    <lineage>
        <taxon>Bacteria</taxon>
        <taxon>Pseudomonadati</taxon>
        <taxon>Planctomycetota</taxon>
        <taxon>Planctomycetia</taxon>
        <taxon>Planctomycetales</taxon>
        <taxon>Planctomycetaceae</taxon>
        <taxon>Schlesneria</taxon>
    </lineage>
</organism>
<dbReference type="SUPFAM" id="SSF56300">
    <property type="entry name" value="Metallo-dependent phosphatases"/>
    <property type="match status" value="1"/>
</dbReference>
<dbReference type="InterPro" id="IPR006311">
    <property type="entry name" value="TAT_signal"/>
</dbReference>
<dbReference type="Gene3D" id="3.60.21.10">
    <property type="match status" value="2"/>
</dbReference>
<proteinExistence type="predicted"/>
<dbReference type="PANTHER" id="PTHR16509">
    <property type="match status" value="1"/>
</dbReference>
<dbReference type="PROSITE" id="PS51318">
    <property type="entry name" value="TAT"/>
    <property type="match status" value="1"/>
</dbReference>
<reference evidence="2" key="1">
    <citation type="journal article" date="2020" name="mSystems">
        <title>Genome- and Community-Level Interaction Insights into Carbon Utilization and Element Cycling Functions of Hydrothermarchaeota in Hydrothermal Sediment.</title>
        <authorList>
            <person name="Zhou Z."/>
            <person name="Liu Y."/>
            <person name="Xu W."/>
            <person name="Pan J."/>
            <person name="Luo Z.H."/>
            <person name="Li M."/>
        </authorList>
    </citation>
    <scope>NUCLEOTIDE SEQUENCE [LARGE SCALE GENOMIC DNA]</scope>
    <source>
        <strain evidence="2">SpSt-339</strain>
    </source>
</reference>
<gene>
    <name evidence="2" type="ORF">ENQ76_16715</name>
</gene>
<dbReference type="InterPro" id="IPR004843">
    <property type="entry name" value="Calcineurin-like_PHP"/>
</dbReference>
<dbReference type="InterPro" id="IPR029052">
    <property type="entry name" value="Metallo-depent_PP-like"/>
</dbReference>
<accession>A0A7C2K3A8</accession>
<dbReference type="GO" id="GO:0016787">
    <property type="term" value="F:hydrolase activity"/>
    <property type="evidence" value="ECO:0007669"/>
    <property type="project" value="InterPro"/>
</dbReference>